<dbReference type="PANTHER" id="PTHR44103:SF1">
    <property type="entry name" value="PROPROTEIN CONVERTASE P"/>
    <property type="match status" value="1"/>
</dbReference>
<dbReference type="EMBL" id="JBBLZC010000003">
    <property type="protein sequence ID" value="MEK0082367.1"/>
    <property type="molecule type" value="Genomic_DNA"/>
</dbReference>
<accession>A0ABU8XQU5</accession>
<dbReference type="RefSeq" id="WP_418158219.1">
    <property type="nucleotide sequence ID" value="NZ_JBBLZC010000003.1"/>
</dbReference>
<evidence type="ECO:0000256" key="1">
    <source>
        <dbReference type="ARBA" id="ARBA00022729"/>
    </source>
</evidence>
<dbReference type="PANTHER" id="PTHR44103">
    <property type="entry name" value="PROPROTEIN CONVERTASE P"/>
    <property type="match status" value="1"/>
</dbReference>
<feature type="chain" id="PRO_5047103219" evidence="2">
    <location>
        <begin position="23"/>
        <end position="373"/>
    </location>
</feature>
<keyword evidence="1 2" id="KW-0732">Signal</keyword>
<evidence type="ECO:0000313" key="3">
    <source>
        <dbReference type="EMBL" id="MEK0082367.1"/>
    </source>
</evidence>
<protein>
    <submittedName>
        <fullName evidence="3">VCBS repeat-containing protein</fullName>
    </submittedName>
</protein>
<keyword evidence="4" id="KW-1185">Reference proteome</keyword>
<dbReference type="Proteomes" id="UP001375743">
    <property type="component" value="Unassembled WGS sequence"/>
</dbReference>
<dbReference type="InterPro" id="IPR028994">
    <property type="entry name" value="Integrin_alpha_N"/>
</dbReference>
<dbReference type="SUPFAM" id="SSF69318">
    <property type="entry name" value="Integrin alpha N-terminal domain"/>
    <property type="match status" value="1"/>
</dbReference>
<evidence type="ECO:0000313" key="4">
    <source>
        <dbReference type="Proteomes" id="UP001375743"/>
    </source>
</evidence>
<sequence length="373" mass="41412">MRRGLLALILLAAGMQAPRAHAFRNVLIDGNGPGEAWGKAVGDIDGDGRKDLVVGGFDPRHPGLYWYRNPRWSKAVIDARVRIGTDIEVADLSRDGRADVAAIFYERGRYGLVWYENTPAGWRRHVVDANRMLHDIEVKDLDGDGRPDVVGRGWGAGGRALHVWRRTAAGGWAHSRIGLPEGGEGLLAVDLDRDRRPDLAVGKYWLENVSRPGAVAFRRHTYNLAAPANAYMAAGTIDGDGRVDLVVSPAERAGQYYRVSWFQAPADPRAGTWTEHVIENRVECVVHFAGIADFDRDGHDDVATAMMQQGRNPKIKIYYNRRGDGTFGPPTIVAHTSSHSMRIIDVRNNGWPSLFGADWNRSPRTPVRMWEQP</sequence>
<gene>
    <name evidence="3" type="ORF">U1T56_04345</name>
</gene>
<comment type="caution">
    <text evidence="3">The sequence shown here is derived from an EMBL/GenBank/DDBJ whole genome shotgun (WGS) entry which is preliminary data.</text>
</comment>
<feature type="signal peptide" evidence="2">
    <location>
        <begin position="1"/>
        <end position="22"/>
    </location>
</feature>
<dbReference type="Pfam" id="PF13517">
    <property type="entry name" value="FG-GAP_3"/>
    <property type="match status" value="3"/>
</dbReference>
<dbReference type="InterPro" id="IPR013517">
    <property type="entry name" value="FG-GAP"/>
</dbReference>
<dbReference type="Gene3D" id="2.130.10.130">
    <property type="entry name" value="Integrin alpha, N-terminal"/>
    <property type="match status" value="2"/>
</dbReference>
<name>A0ABU8XQU5_9PROT</name>
<reference evidence="3 4" key="1">
    <citation type="submission" date="2024-01" db="EMBL/GenBank/DDBJ databases">
        <title>Multi-omics insights into the function and evolution of sodium benzoate biodegradation pathways in Benzoatithermus flavus gen. nov., sp. nov. from hot spring.</title>
        <authorList>
            <person name="Hu C.-J."/>
            <person name="Li W.-J."/>
        </authorList>
    </citation>
    <scope>NUCLEOTIDE SEQUENCE [LARGE SCALE GENOMIC DNA]</scope>
    <source>
        <strain evidence="3 4">SYSU G07066</strain>
    </source>
</reference>
<proteinExistence type="predicted"/>
<evidence type="ECO:0000256" key="2">
    <source>
        <dbReference type="SAM" id="SignalP"/>
    </source>
</evidence>
<organism evidence="3 4">
    <name type="scientific">Benzoatithermus flavus</name>
    <dbReference type="NCBI Taxonomy" id="3108223"/>
    <lineage>
        <taxon>Bacteria</taxon>
        <taxon>Pseudomonadati</taxon>
        <taxon>Pseudomonadota</taxon>
        <taxon>Alphaproteobacteria</taxon>
        <taxon>Geminicoccales</taxon>
        <taxon>Geminicoccaceae</taxon>
        <taxon>Benzoatithermus</taxon>
    </lineage>
</organism>